<comment type="subcellular location">
    <subcellularLocation>
        <location evidence="1">Membrane</location>
        <topology evidence="1">Multi-pass membrane protein</topology>
    </subcellularLocation>
</comment>
<feature type="transmembrane region" description="Helical" evidence="6">
    <location>
        <begin position="165"/>
        <end position="182"/>
    </location>
</feature>
<comment type="similarity">
    <text evidence="5">Belongs to the ThrE exporter (TC 2.A.79) family.</text>
</comment>
<evidence type="ECO:0000256" key="4">
    <source>
        <dbReference type="ARBA" id="ARBA00023136"/>
    </source>
</evidence>
<proteinExistence type="inferred from homology"/>
<feature type="transmembrane region" description="Helical" evidence="6">
    <location>
        <begin position="212"/>
        <end position="235"/>
    </location>
</feature>
<feature type="transmembrane region" description="Helical" evidence="6">
    <location>
        <begin position="137"/>
        <end position="158"/>
    </location>
</feature>
<dbReference type="InterPro" id="IPR051361">
    <property type="entry name" value="ThrE/Ser_Exporter"/>
</dbReference>
<feature type="transmembrane region" description="Helical" evidence="6">
    <location>
        <begin position="76"/>
        <end position="93"/>
    </location>
</feature>
<name>A0A433DBT6_9FUNG</name>
<dbReference type="AlphaFoldDB" id="A0A433DBT6"/>
<evidence type="ECO:0000256" key="2">
    <source>
        <dbReference type="ARBA" id="ARBA00022692"/>
    </source>
</evidence>
<feature type="transmembrane region" description="Helical" evidence="6">
    <location>
        <begin position="247"/>
        <end position="270"/>
    </location>
</feature>
<dbReference type="Proteomes" id="UP000268093">
    <property type="component" value="Unassembled WGS sequence"/>
</dbReference>
<dbReference type="Pfam" id="PF06738">
    <property type="entry name" value="ThrE"/>
    <property type="match status" value="1"/>
</dbReference>
<dbReference type="GO" id="GO:0022857">
    <property type="term" value="F:transmembrane transporter activity"/>
    <property type="evidence" value="ECO:0007669"/>
    <property type="project" value="InterPro"/>
</dbReference>
<evidence type="ECO:0000256" key="1">
    <source>
        <dbReference type="ARBA" id="ARBA00004141"/>
    </source>
</evidence>
<accession>A0A433DBT6</accession>
<gene>
    <name evidence="9" type="ORF">BC936DRAFT_144740</name>
</gene>
<evidence type="ECO:0000256" key="5">
    <source>
        <dbReference type="ARBA" id="ARBA00034125"/>
    </source>
</evidence>
<keyword evidence="4 6" id="KW-0472">Membrane</keyword>
<reference evidence="9 10" key="1">
    <citation type="journal article" date="2018" name="New Phytol.">
        <title>Phylogenomics of Endogonaceae and evolution of mycorrhizas within Mucoromycota.</title>
        <authorList>
            <person name="Chang Y."/>
            <person name="Desiro A."/>
            <person name="Na H."/>
            <person name="Sandor L."/>
            <person name="Lipzen A."/>
            <person name="Clum A."/>
            <person name="Barry K."/>
            <person name="Grigoriev I.V."/>
            <person name="Martin F.M."/>
            <person name="Stajich J.E."/>
            <person name="Smith M.E."/>
            <person name="Bonito G."/>
            <person name="Spatafora J.W."/>
        </authorList>
    </citation>
    <scope>NUCLEOTIDE SEQUENCE [LARGE SCALE GENOMIC DNA]</scope>
    <source>
        <strain evidence="9 10">GMNB39</strain>
    </source>
</reference>
<organism evidence="9 10">
    <name type="scientific">Jimgerdemannia flammicorona</name>
    <dbReference type="NCBI Taxonomy" id="994334"/>
    <lineage>
        <taxon>Eukaryota</taxon>
        <taxon>Fungi</taxon>
        <taxon>Fungi incertae sedis</taxon>
        <taxon>Mucoromycota</taxon>
        <taxon>Mucoromycotina</taxon>
        <taxon>Endogonomycetes</taxon>
        <taxon>Endogonales</taxon>
        <taxon>Endogonaceae</taxon>
        <taxon>Jimgerdemannia</taxon>
    </lineage>
</organism>
<keyword evidence="10" id="KW-1185">Reference proteome</keyword>
<feature type="transmembrane region" description="Helical" evidence="6">
    <location>
        <begin position="105"/>
        <end position="125"/>
    </location>
</feature>
<keyword evidence="2 6" id="KW-0812">Transmembrane</keyword>
<comment type="caution">
    <text evidence="9">The sequence shown here is derived from an EMBL/GenBank/DDBJ whole genome shotgun (WGS) entry which is preliminary data.</text>
</comment>
<feature type="domain" description="Threonine/Serine exporter ThrE" evidence="8">
    <location>
        <begin position="141"/>
        <end position="267"/>
    </location>
</feature>
<evidence type="ECO:0008006" key="11">
    <source>
        <dbReference type="Google" id="ProtNLM"/>
    </source>
</evidence>
<keyword evidence="3 6" id="KW-1133">Transmembrane helix</keyword>
<dbReference type="PANTHER" id="PTHR31082:SF4">
    <property type="entry name" value="PHEROMONE-REGULATED MEMBRANE PROTEIN 10"/>
    <property type="match status" value="1"/>
</dbReference>
<dbReference type="PANTHER" id="PTHR31082">
    <property type="entry name" value="PHEROMONE-REGULATED MEMBRANE PROTEIN 10"/>
    <property type="match status" value="1"/>
</dbReference>
<feature type="transmembrane region" description="Helical" evidence="6">
    <location>
        <begin position="188"/>
        <end position="205"/>
    </location>
</feature>
<dbReference type="Pfam" id="PF12821">
    <property type="entry name" value="ThrE_2"/>
    <property type="match status" value="1"/>
</dbReference>
<dbReference type="OrthoDB" id="413008at2759"/>
<dbReference type="InterPro" id="IPR024528">
    <property type="entry name" value="ThrE_2"/>
</dbReference>
<dbReference type="InterPro" id="IPR010619">
    <property type="entry name" value="ThrE-like_N"/>
</dbReference>
<evidence type="ECO:0000313" key="9">
    <source>
        <dbReference type="EMBL" id="RUP48302.1"/>
    </source>
</evidence>
<evidence type="ECO:0000256" key="3">
    <source>
        <dbReference type="ARBA" id="ARBA00022989"/>
    </source>
</evidence>
<protein>
    <recommendedName>
        <fullName evidence="11">Threonine/serine exporter-like N-terminal domain-containing protein</fullName>
    </recommendedName>
</protein>
<evidence type="ECO:0000259" key="8">
    <source>
        <dbReference type="Pfam" id="PF12821"/>
    </source>
</evidence>
<evidence type="ECO:0000259" key="7">
    <source>
        <dbReference type="Pfam" id="PF06738"/>
    </source>
</evidence>
<dbReference type="EMBL" id="RBNI01003489">
    <property type="protein sequence ID" value="RUP48302.1"/>
    <property type="molecule type" value="Genomic_DNA"/>
</dbReference>
<feature type="domain" description="Threonine/serine exporter-like N-terminal" evidence="7">
    <location>
        <begin position="8"/>
        <end position="116"/>
    </location>
</feature>
<sequence length="282" mass="29081">MISFGDTETHTSETHLVNLLAHDLGKGYIEVPDALEQLDSIKKAPPTWGDIPMLGAYAIASFATAPLFFAGSWLDAGVAGALGLLVGVLTLLAKKSSTYHNVFDVTTSVLVAFVAPNIATVVDPAAAEEVCNSVPSLWYILLFLLAAIAINITFGASIKQWPPMLIVGGVGYAVSYLCGLYLPTSAEAAPAISAFAIGVVGNLYARVTKQLAFSPVMGGVIILVPGSIGVRGALLLLSDPSGNGATFALNCVVVAVGITVGLFAATLAVYPTGKKRSVFLGL</sequence>
<evidence type="ECO:0000256" key="6">
    <source>
        <dbReference type="SAM" id="Phobius"/>
    </source>
</evidence>
<dbReference type="GO" id="GO:0016020">
    <property type="term" value="C:membrane"/>
    <property type="evidence" value="ECO:0007669"/>
    <property type="project" value="UniProtKB-SubCell"/>
</dbReference>
<evidence type="ECO:0000313" key="10">
    <source>
        <dbReference type="Proteomes" id="UP000268093"/>
    </source>
</evidence>